<feature type="signal peptide" evidence="2">
    <location>
        <begin position="1"/>
        <end position="18"/>
    </location>
</feature>
<organism evidence="3">
    <name type="scientific">Nosema bombycis</name>
    <name type="common">Microsporidian parasite</name>
    <name type="synonym">Pebrine of silkworm</name>
    <dbReference type="NCBI Taxonomy" id="27978"/>
    <lineage>
        <taxon>Eukaryota</taxon>
        <taxon>Fungi</taxon>
        <taxon>Fungi incertae sedis</taxon>
        <taxon>Microsporidia</taxon>
        <taxon>Nosematidae</taxon>
        <taxon>Nosema</taxon>
    </lineage>
</organism>
<dbReference type="VEuPathDB" id="MicrosporidiaDB:NBO_9g0005"/>
<accession>F2X149</accession>
<sequence length="520" mass="57446">MEILTITFMVSALYTILCSKKSSKTKNVAFACWQDCDKSEMKLRENDNSNDIESRTRRNNKTNSGCTSCNVNPFKFTEKQEKTDKPSKSSRSNKKHESVIGSRVSSHKNNKFHDSRISGKVISGKNSKEPIFFPSNKNLIFVKTDKPCFKPDRIDDFCNKKDKRKCFKDCEFPTSCSSDSKSCTTDSSCFSESSCSSTSSSCSSSDKVQENTGCYERIMCKENDLICKEVKKEFAITENNLLVMMNNYICNVENIIMTNVSTILDNPEKYVPLTIGAAELEALITTISTDGNGITTQAADALRNARLTALTNITNCLRKLMICEKEQLRRIFRCFSVRDLQTNLVNFQITTAINNIIINVRKCITQELNAMVATQKEILIAASKQGNWANLNTYLADIDTIRTTMETALIASIGTMATDAATVNNTITAQIQALTAATQTDVVAMLTQFVDAILALLFVNPPPFPIALVGNVKAPAISPYVPKPSDVKPSQPKPTTPDQSIPGPSAPDLNDLDSIDGEDE</sequence>
<evidence type="ECO:0000313" key="3">
    <source>
        <dbReference type="EMBL" id="ADZ95680.1"/>
    </source>
</evidence>
<keyword evidence="2" id="KW-0732">Signal</keyword>
<reference evidence="3" key="1">
    <citation type="submission" date="2010-09" db="EMBL/GenBank/DDBJ databases">
        <title>The organization of cytoplasmic ribosomal protein genes in microsporidian Nosema bombycis genome.</title>
        <authorList>
            <person name="Liu H."/>
            <person name="Pan G."/>
            <person name="Li T."/>
            <person name="Huang W."/>
            <person name="Zhou Z."/>
        </authorList>
    </citation>
    <scope>NUCLEOTIDE SEQUENCE</scope>
    <source>
        <strain evidence="3">CQ1</strain>
    </source>
</reference>
<protein>
    <submittedName>
        <fullName evidence="3">60S ribosomal protein L10</fullName>
    </submittedName>
</protein>
<dbReference type="AlphaFoldDB" id="F2X149"/>
<keyword evidence="3" id="KW-0689">Ribosomal protein</keyword>
<keyword evidence="3" id="KW-0687">Ribonucleoprotein</keyword>
<name>F2X149_NOSBO</name>
<feature type="chain" id="PRO_5003289823" evidence="2">
    <location>
        <begin position="19"/>
        <end position="520"/>
    </location>
</feature>
<proteinExistence type="evidence at transcript level"/>
<feature type="region of interest" description="Disordered" evidence="1">
    <location>
        <begin position="480"/>
        <end position="520"/>
    </location>
</feature>
<feature type="compositionally biased region" description="Basic and acidic residues" evidence="1">
    <location>
        <begin position="44"/>
        <end position="56"/>
    </location>
</feature>
<feature type="compositionally biased region" description="Acidic residues" evidence="1">
    <location>
        <begin position="510"/>
        <end position="520"/>
    </location>
</feature>
<evidence type="ECO:0000256" key="1">
    <source>
        <dbReference type="SAM" id="MobiDB-lite"/>
    </source>
</evidence>
<evidence type="ECO:0000256" key="2">
    <source>
        <dbReference type="SAM" id="SignalP"/>
    </source>
</evidence>
<feature type="region of interest" description="Disordered" evidence="1">
    <location>
        <begin position="78"/>
        <end position="112"/>
    </location>
</feature>
<dbReference type="GO" id="GO:0005840">
    <property type="term" value="C:ribosome"/>
    <property type="evidence" value="ECO:0007669"/>
    <property type="project" value="UniProtKB-KW"/>
</dbReference>
<feature type="region of interest" description="Disordered" evidence="1">
    <location>
        <begin position="44"/>
        <end position="66"/>
    </location>
</feature>
<feature type="compositionally biased region" description="Basic and acidic residues" evidence="1">
    <location>
        <begin position="78"/>
        <end position="87"/>
    </location>
</feature>
<dbReference type="EMBL" id="HQ291427">
    <property type="protein sequence ID" value="ADZ95680.1"/>
    <property type="molecule type" value="mRNA"/>
</dbReference>